<dbReference type="Gene3D" id="3.40.50.10140">
    <property type="entry name" value="Toll/interleukin-1 receptor homology (TIR) domain"/>
    <property type="match status" value="1"/>
</dbReference>
<comment type="subcellular location">
    <subcellularLocation>
        <location evidence="1">Membrane</location>
        <topology evidence="1">Single-pass type I membrane protein</topology>
    </subcellularLocation>
</comment>
<dbReference type="PRINTS" id="PR01537">
    <property type="entry name" value="INTRLKN1R1F"/>
</dbReference>
<evidence type="ECO:0000256" key="12">
    <source>
        <dbReference type="SAM" id="SignalP"/>
    </source>
</evidence>
<feature type="chain" id="PRO_5041330939" description="TIR domain-containing protein" evidence="12">
    <location>
        <begin position="25"/>
        <end position="1097"/>
    </location>
</feature>
<feature type="domain" description="TIR" evidence="13">
    <location>
        <begin position="849"/>
        <end position="985"/>
    </location>
</feature>
<evidence type="ECO:0000259" key="13">
    <source>
        <dbReference type="PROSITE" id="PS50104"/>
    </source>
</evidence>
<dbReference type="SUPFAM" id="SSF52200">
    <property type="entry name" value="Toll/Interleukin receptor TIR domain"/>
    <property type="match status" value="1"/>
</dbReference>
<dbReference type="InterPro" id="IPR000483">
    <property type="entry name" value="Cys-rich_flank_reg_C"/>
</dbReference>
<evidence type="ECO:0000256" key="10">
    <source>
        <dbReference type="SAM" id="MobiDB-lite"/>
    </source>
</evidence>
<keyword evidence="7 11" id="KW-1133">Transmembrane helix</keyword>
<dbReference type="PANTHER" id="PTHR24366">
    <property type="entry name" value="IG(IMMUNOGLOBULIN) AND LRR(LEUCINE RICH REPEAT) DOMAINS"/>
    <property type="match status" value="1"/>
</dbReference>
<keyword evidence="5 12" id="KW-0732">Signal</keyword>
<feature type="transmembrane region" description="Helical" evidence="11">
    <location>
        <begin position="797"/>
        <end position="820"/>
    </location>
</feature>
<dbReference type="AlphaFoldDB" id="A0AA39F6M2"/>
<evidence type="ECO:0000256" key="5">
    <source>
        <dbReference type="ARBA" id="ARBA00022729"/>
    </source>
</evidence>
<dbReference type="GO" id="GO:0071944">
    <property type="term" value="C:cell periphery"/>
    <property type="evidence" value="ECO:0007669"/>
    <property type="project" value="UniProtKB-ARBA"/>
</dbReference>
<feature type="signal peptide" evidence="12">
    <location>
        <begin position="1"/>
        <end position="24"/>
    </location>
</feature>
<keyword evidence="9" id="KW-0675">Receptor</keyword>
<keyword evidence="4 11" id="KW-0812">Transmembrane</keyword>
<evidence type="ECO:0000313" key="15">
    <source>
        <dbReference type="Proteomes" id="UP001168990"/>
    </source>
</evidence>
<dbReference type="GO" id="GO:0007165">
    <property type="term" value="P:signal transduction"/>
    <property type="evidence" value="ECO:0007669"/>
    <property type="project" value="InterPro"/>
</dbReference>
<dbReference type="Pfam" id="PF01582">
    <property type="entry name" value="TIR"/>
    <property type="match status" value="1"/>
</dbReference>
<evidence type="ECO:0000256" key="8">
    <source>
        <dbReference type="ARBA" id="ARBA00023136"/>
    </source>
</evidence>
<dbReference type="Gene3D" id="3.80.10.10">
    <property type="entry name" value="Ribonuclease Inhibitor"/>
    <property type="match status" value="3"/>
</dbReference>
<dbReference type="PROSITE" id="PS50104">
    <property type="entry name" value="TIR"/>
    <property type="match status" value="1"/>
</dbReference>
<feature type="compositionally biased region" description="Low complexity" evidence="10">
    <location>
        <begin position="1021"/>
        <end position="1038"/>
    </location>
</feature>
<dbReference type="EMBL" id="JAQQBS010001422">
    <property type="protein sequence ID" value="KAK0163816.1"/>
    <property type="molecule type" value="Genomic_DNA"/>
</dbReference>
<organism evidence="14 15">
    <name type="scientific">Microctonus aethiopoides</name>
    <dbReference type="NCBI Taxonomy" id="144406"/>
    <lineage>
        <taxon>Eukaryota</taxon>
        <taxon>Metazoa</taxon>
        <taxon>Ecdysozoa</taxon>
        <taxon>Arthropoda</taxon>
        <taxon>Hexapoda</taxon>
        <taxon>Insecta</taxon>
        <taxon>Pterygota</taxon>
        <taxon>Neoptera</taxon>
        <taxon>Endopterygota</taxon>
        <taxon>Hymenoptera</taxon>
        <taxon>Apocrita</taxon>
        <taxon>Ichneumonoidea</taxon>
        <taxon>Braconidae</taxon>
        <taxon>Euphorinae</taxon>
        <taxon>Microctonus</taxon>
    </lineage>
</organism>
<reference evidence="14" key="2">
    <citation type="submission" date="2023-03" db="EMBL/GenBank/DDBJ databases">
        <authorList>
            <person name="Inwood S.N."/>
            <person name="Skelly J.G."/>
            <person name="Guhlin J."/>
            <person name="Harrop T.W.R."/>
            <person name="Goldson S.G."/>
            <person name="Dearden P.K."/>
        </authorList>
    </citation>
    <scope>NUCLEOTIDE SEQUENCE</scope>
    <source>
        <strain evidence="14">Irish</strain>
        <tissue evidence="14">Whole body</tissue>
    </source>
</reference>
<evidence type="ECO:0000256" key="11">
    <source>
        <dbReference type="SAM" id="Phobius"/>
    </source>
</evidence>
<keyword evidence="3" id="KW-0433">Leucine-rich repeat</keyword>
<keyword evidence="6" id="KW-0677">Repeat</keyword>
<dbReference type="FunFam" id="3.80.10.10:FF:001164">
    <property type="entry name" value="GH01279p"/>
    <property type="match status" value="2"/>
</dbReference>
<dbReference type="Pfam" id="PF13855">
    <property type="entry name" value="LRR_8"/>
    <property type="match status" value="2"/>
</dbReference>
<evidence type="ECO:0000256" key="7">
    <source>
        <dbReference type="ARBA" id="ARBA00022989"/>
    </source>
</evidence>
<dbReference type="Proteomes" id="UP001168990">
    <property type="component" value="Unassembled WGS sequence"/>
</dbReference>
<comment type="similarity">
    <text evidence="2">Belongs to the Toll-like receptor family.</text>
</comment>
<evidence type="ECO:0000256" key="3">
    <source>
        <dbReference type="ARBA" id="ARBA00022614"/>
    </source>
</evidence>
<dbReference type="GO" id="GO:0016020">
    <property type="term" value="C:membrane"/>
    <property type="evidence" value="ECO:0007669"/>
    <property type="project" value="UniProtKB-SubCell"/>
</dbReference>
<keyword evidence="8 11" id="KW-0472">Membrane</keyword>
<evidence type="ECO:0000256" key="2">
    <source>
        <dbReference type="ARBA" id="ARBA00009634"/>
    </source>
</evidence>
<reference evidence="14" key="1">
    <citation type="journal article" date="2023" name="bioRxiv">
        <title>Scaffold-level genome assemblies of two parasitoid biocontrol wasps reveal the parthenogenesis mechanism and an associated novel virus.</title>
        <authorList>
            <person name="Inwood S."/>
            <person name="Skelly J."/>
            <person name="Guhlin J."/>
            <person name="Harrop T."/>
            <person name="Goldson S."/>
            <person name="Dearden P."/>
        </authorList>
    </citation>
    <scope>NUCLEOTIDE SEQUENCE</scope>
    <source>
        <strain evidence="14">Irish</strain>
        <tissue evidence="14">Whole body</tissue>
    </source>
</reference>
<protein>
    <recommendedName>
        <fullName evidence="13">TIR domain-containing protein</fullName>
    </recommendedName>
</protein>
<dbReference type="InterPro" id="IPR001611">
    <property type="entry name" value="Leu-rich_rpt"/>
</dbReference>
<feature type="region of interest" description="Disordered" evidence="10">
    <location>
        <begin position="1012"/>
        <end position="1038"/>
    </location>
</feature>
<proteinExistence type="inferred from homology"/>
<name>A0AA39F6M2_9HYME</name>
<evidence type="ECO:0000313" key="14">
    <source>
        <dbReference type="EMBL" id="KAK0163816.1"/>
    </source>
</evidence>
<dbReference type="InterPro" id="IPR035897">
    <property type="entry name" value="Toll_tir_struct_dom_sf"/>
</dbReference>
<dbReference type="InterPro" id="IPR003591">
    <property type="entry name" value="Leu-rich_rpt_typical-subtyp"/>
</dbReference>
<gene>
    <name evidence="14" type="ORF">PV328_002508</name>
</gene>
<dbReference type="FunFam" id="3.40.50.10140:FF:000020">
    <property type="entry name" value="Blast:Protein toll"/>
    <property type="match status" value="1"/>
</dbReference>
<dbReference type="SUPFAM" id="SSF52058">
    <property type="entry name" value="L domain-like"/>
    <property type="match status" value="3"/>
</dbReference>
<evidence type="ECO:0000256" key="1">
    <source>
        <dbReference type="ARBA" id="ARBA00004479"/>
    </source>
</evidence>
<keyword evidence="15" id="KW-1185">Reference proteome</keyword>
<evidence type="ECO:0000256" key="6">
    <source>
        <dbReference type="ARBA" id="ARBA00022737"/>
    </source>
</evidence>
<evidence type="ECO:0000256" key="9">
    <source>
        <dbReference type="ARBA" id="ARBA00023170"/>
    </source>
</evidence>
<dbReference type="InterPro" id="IPR032675">
    <property type="entry name" value="LRR_dom_sf"/>
</dbReference>
<comment type="caution">
    <text evidence="14">The sequence shown here is derived from an EMBL/GenBank/DDBJ whole genome shotgun (WGS) entry which is preliminary data.</text>
</comment>
<dbReference type="SMART" id="SM00255">
    <property type="entry name" value="TIR"/>
    <property type="match status" value="1"/>
</dbReference>
<dbReference type="PROSITE" id="PS51450">
    <property type="entry name" value="LRR"/>
    <property type="match status" value="6"/>
</dbReference>
<evidence type="ECO:0000256" key="4">
    <source>
        <dbReference type="ARBA" id="ARBA00022692"/>
    </source>
</evidence>
<dbReference type="InterPro" id="IPR000157">
    <property type="entry name" value="TIR_dom"/>
</dbReference>
<dbReference type="PANTHER" id="PTHR24366:SF96">
    <property type="entry name" value="LEUCINE RICH REPEAT CONTAINING 53"/>
    <property type="match status" value="1"/>
</dbReference>
<sequence length="1097" mass="125299">MFWQPCGGAIIWLILMCFVVSSRGFECPQGPGCSGCNIIPNGEYEIVCRTTPTNSAFLIKYRPHSYVSITCINTPNWQNFHLGETAKIQHIDAIYFKMCELPTDSQLSAVVEKLVTENINELDFRSYDNLSLTLSKNSLKNFHEVKKLTLSSNSLTNVTDDLLSDLPNLRILNLQENNLNKLPINFLNIPSLEAIELSNNKLEVIEPWVFDKLEQLKLLNLWSNKITEIKPQSFDKLTLLQSIDLQNNKLKKLPVNIFARLSNLRGINLSRNNFTANSFPDNLFRDNKNLRDVKFFENKQNLTTLPKNFFGNLTELTTVTMRRNGLIHLPEDLFWGAINLNYLNIERNYLITLPLQFFRDCTNLTTLDLSFNDIQYLPDGIFSSLRKLTSLDLSKNHLTSITTNLLSGMSSLTTLNMEHNDIKFIDPHAMRTLQNLRIAKFSYNELTLKSIGFNTKSEFGLISPFEPVQSTIEELHLAYNNITDIFSDWRFATHLTKLNLKNNQLRFIRTVDLLFLSSQINIDLSSNAIETIWLTSRDFMFQTSPRNVIINFENNPIKCDCNLYNVLRFQEGRLHPSLQNSFDLRTKTLKCNGPGPYEGVSLKDLNSNTFLCAVEPTSRNDSCPSPCSCAVKPETNAFLIDCANKGLLHPPKIPKIPAEYQSLHVELNLSGNYLTTMPSMTQRGYNQVTVLSLADNNIENIPVENLSDNLEVLNLQSNNLTRMNLETLDFFINSTKLKTLVLDRNAWVCDCESRDFLRFIQTKRVNMPELQNVTCGLFAKPIFEMTPDELCPVMIEWIIGGCIGVALLGIIIGSIAAMYYRYQREIKVWLFAHQWCLCLITEDELDKDKLYDAFISYSHTDDEFVINHLVPKLEQGPNPFKLCVHYRDWLAGEWIPTQIARSVDDSRRTIVVLSPNFLESIWGRMEFRAAHKQALSEGRARLIVILYGDIGPTESLDPELKSYLTMNTYIKWGDPWFWEKLRYALPHPTDLTKNKVAKSSIFQRHSPKIQMGNDKSELIDTSGSSKTPSTTSSTPSYNTLNTVISMDDEINKNAINNTLTKELNETIKSLPQSAISSSNDDKFKCNGKSIMPQWTNV</sequence>
<dbReference type="SMART" id="SM00082">
    <property type="entry name" value="LRRCT"/>
    <property type="match status" value="2"/>
</dbReference>
<accession>A0AA39F6M2</accession>
<dbReference type="SMART" id="SM00369">
    <property type="entry name" value="LRR_TYP"/>
    <property type="match status" value="12"/>
</dbReference>